<name>A0A1Y3YN59_9BACE</name>
<evidence type="ECO:0000313" key="4">
    <source>
        <dbReference type="Proteomes" id="UP000195386"/>
    </source>
</evidence>
<evidence type="ECO:0000259" key="2">
    <source>
        <dbReference type="PROSITE" id="PS50878"/>
    </source>
</evidence>
<evidence type="ECO:0000256" key="1">
    <source>
        <dbReference type="ARBA" id="ARBA00034120"/>
    </source>
</evidence>
<dbReference type="PANTHER" id="PTHR34047">
    <property type="entry name" value="NUCLEAR INTRON MATURASE 1, MITOCHONDRIAL-RELATED"/>
    <property type="match status" value="1"/>
</dbReference>
<dbReference type="PROSITE" id="PS50878">
    <property type="entry name" value="RT_POL"/>
    <property type="match status" value="1"/>
</dbReference>
<dbReference type="Pfam" id="PF00078">
    <property type="entry name" value="RVT_1"/>
    <property type="match status" value="1"/>
</dbReference>
<proteinExistence type="inferred from homology"/>
<comment type="caution">
    <text evidence="3">The sequence shown here is derived from an EMBL/GenBank/DDBJ whole genome shotgun (WGS) entry which is preliminary data.</text>
</comment>
<dbReference type="InterPro" id="IPR000477">
    <property type="entry name" value="RT_dom"/>
</dbReference>
<dbReference type="Proteomes" id="UP000195386">
    <property type="component" value="Unassembled WGS sequence"/>
</dbReference>
<dbReference type="PANTHER" id="PTHR34047:SF8">
    <property type="entry name" value="PROTEIN YKFC"/>
    <property type="match status" value="1"/>
</dbReference>
<feature type="domain" description="Reverse transcriptase" evidence="2">
    <location>
        <begin position="1"/>
        <end position="310"/>
    </location>
</feature>
<evidence type="ECO:0000313" key="3">
    <source>
        <dbReference type="EMBL" id="OUN99303.1"/>
    </source>
</evidence>
<dbReference type="InterPro" id="IPR043502">
    <property type="entry name" value="DNA/RNA_pol_sf"/>
</dbReference>
<dbReference type="RefSeq" id="WP_087426833.1">
    <property type="nucleotide sequence ID" value="NZ_NFII01000020.1"/>
</dbReference>
<comment type="similarity">
    <text evidence="1">Belongs to the bacterial reverse transcriptase family.</text>
</comment>
<reference evidence="4" key="1">
    <citation type="submission" date="2017-04" db="EMBL/GenBank/DDBJ databases">
        <title>Function of individual gut microbiota members based on whole genome sequencing of pure cultures obtained from chicken caecum.</title>
        <authorList>
            <person name="Medvecky M."/>
            <person name="Cejkova D."/>
            <person name="Polansky O."/>
            <person name="Karasova D."/>
            <person name="Kubasova T."/>
            <person name="Cizek A."/>
            <person name="Rychlik I."/>
        </authorList>
    </citation>
    <scope>NUCLEOTIDE SEQUENCE [LARGE SCALE GENOMIC DNA]</scope>
    <source>
        <strain evidence="4">An43</strain>
    </source>
</reference>
<dbReference type="AlphaFoldDB" id="A0A1Y3YN59"/>
<dbReference type="SUPFAM" id="SSF56672">
    <property type="entry name" value="DNA/RNA polymerases"/>
    <property type="match status" value="1"/>
</dbReference>
<dbReference type="CDD" id="cd01646">
    <property type="entry name" value="RT_Bac_retron_I"/>
    <property type="match status" value="1"/>
</dbReference>
<dbReference type="EMBL" id="NFII01000020">
    <property type="protein sequence ID" value="OUN99303.1"/>
    <property type="molecule type" value="Genomic_DNA"/>
</dbReference>
<dbReference type="InterPro" id="IPR051083">
    <property type="entry name" value="GrpII_Intron_Splice-Mob/Def"/>
</dbReference>
<accession>A0A1Y3YN59</accession>
<protein>
    <recommendedName>
        <fullName evidence="2">Reverse transcriptase domain-containing protein</fullName>
    </recommendedName>
</protein>
<sequence length="406" mass="48435">MKEESLLLDVFRAYYDARKHKRNTHSQLEFEFNLEENLVKLYEELRDRTYKVGRSVCFITGNSVKREVFAAHFRDRVVHHLLYNYTAPIFERTFIADSYSCRKGMGTLYGVQRFEHHLRACSDNWKRSCYVLKLDIRGYFMHIVRQKLYDQVMGTLWRYAGRKNSMGRYWADVLDYSLLEYLMREIIFNDPTFDCEMRGTSKDWEGLPYNKSLFHVPEGRGLPIGNLTSQLFSNVYLNVLDQFVKRTLGERYYGRYVDDFFIVGTDRKRLSQLIPQLRGFLEKELELTLHPDKVFLQQVYKGSAFLGIFVKPHRRYLLRKIKSRISERMAKMNRHLSDRKVDRNRLLYISCVANSYMGYMRHMACHRFKHLLVERNASFCKMGDFRGEKLVFVPFIAGRDVMKQGK</sequence>
<gene>
    <name evidence="3" type="ORF">B5F97_15745</name>
</gene>
<organism evidence="3 4">
    <name type="scientific">Bacteroides clarus</name>
    <dbReference type="NCBI Taxonomy" id="626929"/>
    <lineage>
        <taxon>Bacteria</taxon>
        <taxon>Pseudomonadati</taxon>
        <taxon>Bacteroidota</taxon>
        <taxon>Bacteroidia</taxon>
        <taxon>Bacteroidales</taxon>
        <taxon>Bacteroidaceae</taxon>
        <taxon>Bacteroides</taxon>
    </lineage>
</organism>